<dbReference type="OrthoDB" id="428260at2759"/>
<sequence length="412" mass="44626">MVALTPEGKESLDAFIKSIGQDGKLPAFVAGATTANGEIYFNASGKKIVNDDASGDVDPDSVFWICSMTKMLTHITALQLIDAGKLDPETPVADILPQMSNPVVVEDDTVDPPKVVGAAKNILRVKHLLNFTSGAYPPVRAHFGTMLSEPHCREYGMEDYHTEFFKSLKASLPVVPLKHEPGTNWNYGFSADILGFVVEKVTGQTLDAVMQKNIFAPLEVQGSFYLQEELKEKVLPIAYRRPTDGNLEPFASQTGTRILTQDPAKVACMGGVGLYMSLRNYLTILRHLLQIVEGKATNPILKLETVKNMFEPALPEQGAQTLNAFVAGSGAPPGMSWSIGAMMVSTQDWEGRKKAGSAQWGGWLGMNFWIDPTTGIAGVSGVQLLAATGGIRDTEFVKAVVTFEEKVYAALK</sequence>
<proteinExistence type="predicted"/>
<feature type="domain" description="Beta-lactamase-related" evidence="1">
    <location>
        <begin position="12"/>
        <end position="379"/>
    </location>
</feature>
<gene>
    <name evidence="2" type="ORF">D9619_008190</name>
</gene>
<evidence type="ECO:0000313" key="2">
    <source>
        <dbReference type="EMBL" id="KAF5310568.1"/>
    </source>
</evidence>
<evidence type="ECO:0000313" key="3">
    <source>
        <dbReference type="Proteomes" id="UP000567179"/>
    </source>
</evidence>
<dbReference type="InterPro" id="IPR050789">
    <property type="entry name" value="Diverse_Enzym_Activities"/>
</dbReference>
<dbReference type="SUPFAM" id="SSF56601">
    <property type="entry name" value="beta-lactamase/transpeptidase-like"/>
    <property type="match status" value="1"/>
</dbReference>
<dbReference type="InterPro" id="IPR001466">
    <property type="entry name" value="Beta-lactam-related"/>
</dbReference>
<reference evidence="2 3" key="1">
    <citation type="journal article" date="2020" name="ISME J.">
        <title>Uncovering the hidden diversity of litter-decomposition mechanisms in mushroom-forming fungi.</title>
        <authorList>
            <person name="Floudas D."/>
            <person name="Bentzer J."/>
            <person name="Ahren D."/>
            <person name="Johansson T."/>
            <person name="Persson P."/>
            <person name="Tunlid A."/>
        </authorList>
    </citation>
    <scope>NUCLEOTIDE SEQUENCE [LARGE SCALE GENOMIC DNA]</scope>
    <source>
        <strain evidence="2 3">CBS 101986</strain>
    </source>
</reference>
<accession>A0A8H5AU16</accession>
<dbReference type="AlphaFoldDB" id="A0A8H5AU16"/>
<dbReference type="Gene3D" id="3.40.710.10">
    <property type="entry name" value="DD-peptidase/beta-lactamase superfamily"/>
    <property type="match status" value="1"/>
</dbReference>
<organism evidence="2 3">
    <name type="scientific">Psilocybe cf. subviscida</name>
    <dbReference type="NCBI Taxonomy" id="2480587"/>
    <lineage>
        <taxon>Eukaryota</taxon>
        <taxon>Fungi</taxon>
        <taxon>Dikarya</taxon>
        <taxon>Basidiomycota</taxon>
        <taxon>Agaricomycotina</taxon>
        <taxon>Agaricomycetes</taxon>
        <taxon>Agaricomycetidae</taxon>
        <taxon>Agaricales</taxon>
        <taxon>Agaricineae</taxon>
        <taxon>Strophariaceae</taxon>
        <taxon>Psilocybe</taxon>
    </lineage>
</organism>
<comment type="caution">
    <text evidence="2">The sequence shown here is derived from an EMBL/GenBank/DDBJ whole genome shotgun (WGS) entry which is preliminary data.</text>
</comment>
<dbReference type="Proteomes" id="UP000567179">
    <property type="component" value="Unassembled WGS sequence"/>
</dbReference>
<dbReference type="InterPro" id="IPR012338">
    <property type="entry name" value="Beta-lactam/transpept-like"/>
</dbReference>
<keyword evidence="3" id="KW-1185">Reference proteome</keyword>
<evidence type="ECO:0000259" key="1">
    <source>
        <dbReference type="Pfam" id="PF00144"/>
    </source>
</evidence>
<dbReference type="PANTHER" id="PTHR43283:SF3">
    <property type="entry name" value="BETA-LACTAMASE FAMILY PROTEIN (AFU_ORTHOLOGUE AFUA_5G07500)"/>
    <property type="match status" value="1"/>
</dbReference>
<dbReference type="PANTHER" id="PTHR43283">
    <property type="entry name" value="BETA-LACTAMASE-RELATED"/>
    <property type="match status" value="1"/>
</dbReference>
<dbReference type="EMBL" id="JAACJJ010000057">
    <property type="protein sequence ID" value="KAF5310568.1"/>
    <property type="molecule type" value="Genomic_DNA"/>
</dbReference>
<protein>
    <recommendedName>
        <fullName evidence="1">Beta-lactamase-related domain-containing protein</fullName>
    </recommendedName>
</protein>
<dbReference type="Pfam" id="PF00144">
    <property type="entry name" value="Beta-lactamase"/>
    <property type="match status" value="1"/>
</dbReference>
<name>A0A8H5AU16_9AGAR</name>